<sequence length="67" mass="7098">MVSEDERQRGLGEWWCAGRGGPEFSSGSADGESNAGEQVTTLPPCLTHLALHPCPPCVACQPPLCLF</sequence>
<feature type="compositionally biased region" description="Basic and acidic residues" evidence="1">
    <location>
        <begin position="1"/>
        <end position="10"/>
    </location>
</feature>
<gene>
    <name evidence="2" type="ORF">E2C01_081539</name>
</gene>
<dbReference type="AlphaFoldDB" id="A0A5B7IWM4"/>
<keyword evidence="3" id="KW-1185">Reference proteome</keyword>
<evidence type="ECO:0000256" key="1">
    <source>
        <dbReference type="SAM" id="MobiDB-lite"/>
    </source>
</evidence>
<accession>A0A5B7IWM4</accession>
<comment type="caution">
    <text evidence="2">The sequence shown here is derived from an EMBL/GenBank/DDBJ whole genome shotgun (WGS) entry which is preliminary data.</text>
</comment>
<evidence type="ECO:0000313" key="2">
    <source>
        <dbReference type="EMBL" id="MPC86703.1"/>
    </source>
</evidence>
<organism evidence="2 3">
    <name type="scientific">Portunus trituberculatus</name>
    <name type="common">Swimming crab</name>
    <name type="synonym">Neptunus trituberculatus</name>
    <dbReference type="NCBI Taxonomy" id="210409"/>
    <lineage>
        <taxon>Eukaryota</taxon>
        <taxon>Metazoa</taxon>
        <taxon>Ecdysozoa</taxon>
        <taxon>Arthropoda</taxon>
        <taxon>Crustacea</taxon>
        <taxon>Multicrustacea</taxon>
        <taxon>Malacostraca</taxon>
        <taxon>Eumalacostraca</taxon>
        <taxon>Eucarida</taxon>
        <taxon>Decapoda</taxon>
        <taxon>Pleocyemata</taxon>
        <taxon>Brachyura</taxon>
        <taxon>Eubrachyura</taxon>
        <taxon>Portunoidea</taxon>
        <taxon>Portunidae</taxon>
        <taxon>Portuninae</taxon>
        <taxon>Portunus</taxon>
    </lineage>
</organism>
<proteinExistence type="predicted"/>
<name>A0A5B7IWM4_PORTR</name>
<protein>
    <submittedName>
        <fullName evidence="2">Uncharacterized protein</fullName>
    </submittedName>
</protein>
<dbReference type="EMBL" id="VSRR010072263">
    <property type="protein sequence ID" value="MPC86703.1"/>
    <property type="molecule type" value="Genomic_DNA"/>
</dbReference>
<dbReference type="Proteomes" id="UP000324222">
    <property type="component" value="Unassembled WGS sequence"/>
</dbReference>
<evidence type="ECO:0000313" key="3">
    <source>
        <dbReference type="Proteomes" id="UP000324222"/>
    </source>
</evidence>
<reference evidence="2 3" key="1">
    <citation type="submission" date="2019-05" db="EMBL/GenBank/DDBJ databases">
        <title>Another draft genome of Portunus trituberculatus and its Hox gene families provides insights of decapod evolution.</title>
        <authorList>
            <person name="Jeong J.-H."/>
            <person name="Song I."/>
            <person name="Kim S."/>
            <person name="Choi T."/>
            <person name="Kim D."/>
            <person name="Ryu S."/>
            <person name="Kim W."/>
        </authorList>
    </citation>
    <scope>NUCLEOTIDE SEQUENCE [LARGE SCALE GENOMIC DNA]</scope>
    <source>
        <tissue evidence="2">Muscle</tissue>
    </source>
</reference>
<feature type="region of interest" description="Disordered" evidence="1">
    <location>
        <begin position="1"/>
        <end position="37"/>
    </location>
</feature>